<name>A0ABV7KV63_9PROT</name>
<dbReference type="InterPro" id="IPR001173">
    <property type="entry name" value="Glyco_trans_2-like"/>
</dbReference>
<sequence length="744" mass="81958">MTPPIQPFFSIVIPTRDRTRTLPAAVDSVLRQDCEDFELIVVDNASAIAATQALADRQDDRLRILRAPQRLAMHRNWEFGLSACRGRYVIFIGDDDALMRDGLRQAEALLRDGEAELLCWHPHDYKWPDAAALAGQMVVRFGELAGPLDLKAHLAAAFALDAAEVYLTSIYHGAVSARLIDRVRDAQGGSYFRDPVCDIESELLNAWYGRSAIVTQRPVSMNGHSGASNGGANGRQETLSAAYDRFAAEAGLTPRDLTPGNVDLPLYHATVVAGCQERVRARHFPDEARFRYDPERLLRWIIASSANYGGVDDQASATTVGQPDLQSGFRQLANWLRITPPPIPMPARRPIRRPHRGLHHPTPDDTRLVIDTGSCGIADIGAAVALCQAMLEPAGTVGAPPSSSQSAPSSPPTLPSAEEIAARLRNEGEQAVFEQLDSLQQAGFEGWEGWDHGDTTAPLYVRFSARRDFAGARALHDELTRRGRPLWPEAIGRLRDAAIARGVPPVMLVSLPKSGSVYLQNSLIGMLRVPHIRISLSRFPNDMLLDEALRLFAAGGAVAQSHLDASRENLDALAAAGIRAIHVHVRDPRQATASWTAHMASELTGEGAFLRHLTDPLPPAGFDQWPLDRRLEWHAANHYPACLRWILQWVRVAEQDSRFSIGFTDQAVLRSAPLTVLRELLAHFGADPASVTETALRPAQREGIDHFRQGTNDEWRQLFPGAVQAWMNDLLPTQLRTRFGWPEA</sequence>
<feature type="region of interest" description="Disordered" evidence="1">
    <location>
        <begin position="396"/>
        <end position="416"/>
    </location>
</feature>
<dbReference type="Proteomes" id="UP001595528">
    <property type="component" value="Unassembled WGS sequence"/>
</dbReference>
<dbReference type="SUPFAM" id="SSF53448">
    <property type="entry name" value="Nucleotide-diphospho-sugar transferases"/>
    <property type="match status" value="1"/>
</dbReference>
<dbReference type="EMBL" id="JBHRTR010000009">
    <property type="protein sequence ID" value="MFC3226251.1"/>
    <property type="molecule type" value="Genomic_DNA"/>
</dbReference>
<evidence type="ECO:0000256" key="1">
    <source>
        <dbReference type="SAM" id="MobiDB-lite"/>
    </source>
</evidence>
<dbReference type="Gene3D" id="3.40.50.300">
    <property type="entry name" value="P-loop containing nucleotide triphosphate hydrolases"/>
    <property type="match status" value="1"/>
</dbReference>
<dbReference type="Gene3D" id="3.90.550.10">
    <property type="entry name" value="Spore Coat Polysaccharide Biosynthesis Protein SpsA, Chain A"/>
    <property type="match status" value="1"/>
</dbReference>
<dbReference type="Pfam" id="PF00535">
    <property type="entry name" value="Glycos_transf_2"/>
    <property type="match status" value="1"/>
</dbReference>
<evidence type="ECO:0000313" key="4">
    <source>
        <dbReference type="Proteomes" id="UP001595528"/>
    </source>
</evidence>
<comment type="caution">
    <text evidence="3">The sequence shown here is derived from an EMBL/GenBank/DDBJ whole genome shotgun (WGS) entry which is preliminary data.</text>
</comment>
<accession>A0ABV7KV63</accession>
<organism evidence="3 4">
    <name type="scientific">Marinibaculum pumilum</name>
    <dbReference type="NCBI Taxonomy" id="1766165"/>
    <lineage>
        <taxon>Bacteria</taxon>
        <taxon>Pseudomonadati</taxon>
        <taxon>Pseudomonadota</taxon>
        <taxon>Alphaproteobacteria</taxon>
        <taxon>Rhodospirillales</taxon>
        <taxon>Rhodospirillaceae</taxon>
        <taxon>Marinibaculum</taxon>
    </lineage>
</organism>
<dbReference type="PANTHER" id="PTHR43685:SF2">
    <property type="entry name" value="GLYCOSYLTRANSFERASE 2-LIKE DOMAIN-CONTAINING PROTEIN"/>
    <property type="match status" value="1"/>
</dbReference>
<dbReference type="CDD" id="cd00761">
    <property type="entry name" value="Glyco_tranf_GTA_type"/>
    <property type="match status" value="1"/>
</dbReference>
<feature type="domain" description="Glycosyltransferase 2-like" evidence="2">
    <location>
        <begin position="10"/>
        <end position="122"/>
    </location>
</feature>
<keyword evidence="4" id="KW-1185">Reference proteome</keyword>
<protein>
    <submittedName>
        <fullName evidence="3">Glycosyltransferase family 2 protein</fullName>
    </submittedName>
</protein>
<dbReference type="PANTHER" id="PTHR43685">
    <property type="entry name" value="GLYCOSYLTRANSFERASE"/>
    <property type="match status" value="1"/>
</dbReference>
<evidence type="ECO:0000313" key="3">
    <source>
        <dbReference type="EMBL" id="MFC3226251.1"/>
    </source>
</evidence>
<dbReference type="InterPro" id="IPR050834">
    <property type="entry name" value="Glycosyltransf_2"/>
</dbReference>
<evidence type="ECO:0000259" key="2">
    <source>
        <dbReference type="Pfam" id="PF00535"/>
    </source>
</evidence>
<reference evidence="4" key="1">
    <citation type="journal article" date="2019" name="Int. J. Syst. Evol. Microbiol.">
        <title>The Global Catalogue of Microorganisms (GCM) 10K type strain sequencing project: providing services to taxonomists for standard genome sequencing and annotation.</title>
        <authorList>
            <consortium name="The Broad Institute Genomics Platform"/>
            <consortium name="The Broad Institute Genome Sequencing Center for Infectious Disease"/>
            <person name="Wu L."/>
            <person name="Ma J."/>
        </authorList>
    </citation>
    <scope>NUCLEOTIDE SEQUENCE [LARGE SCALE GENOMIC DNA]</scope>
    <source>
        <strain evidence="4">KCTC 42964</strain>
    </source>
</reference>
<dbReference type="InterPro" id="IPR027417">
    <property type="entry name" value="P-loop_NTPase"/>
</dbReference>
<dbReference type="RefSeq" id="WP_379898133.1">
    <property type="nucleotide sequence ID" value="NZ_JBHRTR010000009.1"/>
</dbReference>
<dbReference type="InterPro" id="IPR029044">
    <property type="entry name" value="Nucleotide-diphossugar_trans"/>
</dbReference>
<gene>
    <name evidence="3" type="ORF">ACFOGJ_03365</name>
</gene>
<feature type="compositionally biased region" description="Low complexity" evidence="1">
    <location>
        <begin position="399"/>
        <end position="408"/>
    </location>
</feature>
<proteinExistence type="predicted"/>
<dbReference type="SUPFAM" id="SSF52540">
    <property type="entry name" value="P-loop containing nucleoside triphosphate hydrolases"/>
    <property type="match status" value="1"/>
</dbReference>